<gene>
    <name evidence="1" type="ORF">PHET_09441</name>
</gene>
<proteinExistence type="predicted"/>
<dbReference type="Proteomes" id="UP000748531">
    <property type="component" value="Unassembled WGS sequence"/>
</dbReference>
<protein>
    <submittedName>
        <fullName evidence="1">Uncharacterized protein</fullName>
    </submittedName>
</protein>
<accession>A0A8J4T3T3</accession>
<name>A0A8J4T3T3_9TREM</name>
<comment type="caution">
    <text evidence="1">The sequence shown here is derived from an EMBL/GenBank/DDBJ whole genome shotgun (WGS) entry which is preliminary data.</text>
</comment>
<reference evidence="1" key="1">
    <citation type="submission" date="2019-05" db="EMBL/GenBank/DDBJ databases">
        <title>Annotation for the trematode Paragonimus heterotremus.</title>
        <authorList>
            <person name="Choi Y.-J."/>
        </authorList>
    </citation>
    <scope>NUCLEOTIDE SEQUENCE</scope>
    <source>
        <strain evidence="1">LC</strain>
    </source>
</reference>
<evidence type="ECO:0000313" key="1">
    <source>
        <dbReference type="EMBL" id="KAF5397234.1"/>
    </source>
</evidence>
<evidence type="ECO:0000313" key="2">
    <source>
        <dbReference type="Proteomes" id="UP000748531"/>
    </source>
</evidence>
<organism evidence="1 2">
    <name type="scientific">Paragonimus heterotremus</name>
    <dbReference type="NCBI Taxonomy" id="100268"/>
    <lineage>
        <taxon>Eukaryota</taxon>
        <taxon>Metazoa</taxon>
        <taxon>Spiralia</taxon>
        <taxon>Lophotrochozoa</taxon>
        <taxon>Platyhelminthes</taxon>
        <taxon>Trematoda</taxon>
        <taxon>Digenea</taxon>
        <taxon>Plagiorchiida</taxon>
        <taxon>Troglotremata</taxon>
        <taxon>Troglotrematidae</taxon>
        <taxon>Paragonimus</taxon>
    </lineage>
</organism>
<dbReference type="EMBL" id="LUCH01006574">
    <property type="protein sequence ID" value="KAF5397234.1"/>
    <property type="molecule type" value="Genomic_DNA"/>
</dbReference>
<dbReference type="AlphaFoldDB" id="A0A8J4T3T3"/>
<sequence>MDSIMISTRWFNVQDPLFSGGRITFEWAECLGEDSILFTLFASVNFMSRRWFSINSECATAWKRFAKVGC</sequence>
<keyword evidence="2" id="KW-1185">Reference proteome</keyword>